<dbReference type="AlphaFoldDB" id="A0A2Z6PCB3"/>
<dbReference type="PROSITE" id="PS50994">
    <property type="entry name" value="INTEGRASE"/>
    <property type="match status" value="1"/>
</dbReference>
<keyword evidence="1" id="KW-0645">Protease</keyword>
<dbReference type="InterPro" id="IPR043502">
    <property type="entry name" value="DNA/RNA_pol_sf"/>
</dbReference>
<feature type="domain" description="CCHC-type" evidence="7">
    <location>
        <begin position="297"/>
        <end position="311"/>
    </location>
</feature>
<dbReference type="InterPro" id="IPR039537">
    <property type="entry name" value="Retrotran_Ty1/copia-like"/>
</dbReference>
<dbReference type="SUPFAM" id="SSF53098">
    <property type="entry name" value="Ribonuclease H-like"/>
    <property type="match status" value="1"/>
</dbReference>
<feature type="domain" description="Integrase catalytic" evidence="8">
    <location>
        <begin position="521"/>
        <end position="702"/>
    </location>
</feature>
<keyword evidence="5" id="KW-0863">Zinc-finger</keyword>
<dbReference type="Pfam" id="PF00665">
    <property type="entry name" value="rve"/>
    <property type="match status" value="1"/>
</dbReference>
<gene>
    <name evidence="9" type="ORF">TSUD_285070</name>
</gene>
<dbReference type="InterPro" id="IPR013103">
    <property type="entry name" value="RVT_2"/>
</dbReference>
<dbReference type="EMBL" id="DF974342">
    <property type="protein sequence ID" value="GAU47720.1"/>
    <property type="molecule type" value="Genomic_DNA"/>
</dbReference>
<dbReference type="OrthoDB" id="783026at2759"/>
<dbReference type="GO" id="GO:0003676">
    <property type="term" value="F:nucleic acid binding"/>
    <property type="evidence" value="ECO:0007669"/>
    <property type="project" value="InterPro"/>
</dbReference>
<dbReference type="CDD" id="cd09272">
    <property type="entry name" value="RNase_HI_RT_Ty1"/>
    <property type="match status" value="1"/>
</dbReference>
<dbReference type="SUPFAM" id="SSF57756">
    <property type="entry name" value="Retrovirus zinc finger-like domains"/>
    <property type="match status" value="1"/>
</dbReference>
<evidence type="ECO:0000259" key="7">
    <source>
        <dbReference type="PROSITE" id="PS50158"/>
    </source>
</evidence>
<dbReference type="SMART" id="SM00343">
    <property type="entry name" value="ZnF_C2HC"/>
    <property type="match status" value="1"/>
</dbReference>
<dbReference type="GO" id="GO:0015074">
    <property type="term" value="P:DNA integration"/>
    <property type="evidence" value="ECO:0007669"/>
    <property type="project" value="InterPro"/>
</dbReference>
<organism evidence="9 10">
    <name type="scientific">Trifolium subterraneum</name>
    <name type="common">Subterranean clover</name>
    <dbReference type="NCBI Taxonomy" id="3900"/>
    <lineage>
        <taxon>Eukaryota</taxon>
        <taxon>Viridiplantae</taxon>
        <taxon>Streptophyta</taxon>
        <taxon>Embryophyta</taxon>
        <taxon>Tracheophyta</taxon>
        <taxon>Spermatophyta</taxon>
        <taxon>Magnoliopsida</taxon>
        <taxon>eudicotyledons</taxon>
        <taxon>Gunneridae</taxon>
        <taxon>Pentapetalae</taxon>
        <taxon>rosids</taxon>
        <taxon>fabids</taxon>
        <taxon>Fabales</taxon>
        <taxon>Fabaceae</taxon>
        <taxon>Papilionoideae</taxon>
        <taxon>50 kb inversion clade</taxon>
        <taxon>NPAAA clade</taxon>
        <taxon>Hologalegina</taxon>
        <taxon>IRL clade</taxon>
        <taxon>Trifolieae</taxon>
        <taxon>Trifolium</taxon>
    </lineage>
</organism>
<dbReference type="Pfam" id="PF00098">
    <property type="entry name" value="zf-CCHC"/>
    <property type="match status" value="1"/>
</dbReference>
<evidence type="ECO:0000256" key="4">
    <source>
        <dbReference type="ARBA" id="ARBA00022801"/>
    </source>
</evidence>
<dbReference type="InterPro" id="IPR012337">
    <property type="entry name" value="RNaseH-like_sf"/>
</dbReference>
<keyword evidence="3" id="KW-0064">Aspartyl protease</keyword>
<evidence type="ECO:0000259" key="8">
    <source>
        <dbReference type="PROSITE" id="PS50994"/>
    </source>
</evidence>
<evidence type="ECO:0000313" key="9">
    <source>
        <dbReference type="EMBL" id="GAU47720.1"/>
    </source>
</evidence>
<dbReference type="PROSITE" id="PS50158">
    <property type="entry name" value="ZF_CCHC"/>
    <property type="match status" value="1"/>
</dbReference>
<proteinExistence type="predicted"/>
<dbReference type="Proteomes" id="UP000242715">
    <property type="component" value="Unassembled WGS sequence"/>
</dbReference>
<evidence type="ECO:0000313" key="10">
    <source>
        <dbReference type="Proteomes" id="UP000242715"/>
    </source>
</evidence>
<dbReference type="PANTHER" id="PTHR42648">
    <property type="entry name" value="TRANSPOSASE, PUTATIVE-RELATED"/>
    <property type="match status" value="1"/>
</dbReference>
<dbReference type="Pfam" id="PF07727">
    <property type="entry name" value="RVT_2"/>
    <property type="match status" value="1"/>
</dbReference>
<dbReference type="InterPro" id="IPR001584">
    <property type="entry name" value="Integrase_cat-core"/>
</dbReference>
<keyword evidence="10" id="KW-1185">Reference proteome</keyword>
<dbReference type="Gene3D" id="4.10.60.10">
    <property type="entry name" value="Zinc finger, CCHC-type"/>
    <property type="match status" value="1"/>
</dbReference>
<dbReference type="InterPro" id="IPR001878">
    <property type="entry name" value="Znf_CCHC"/>
</dbReference>
<evidence type="ECO:0000256" key="3">
    <source>
        <dbReference type="ARBA" id="ARBA00022750"/>
    </source>
</evidence>
<keyword evidence="2" id="KW-0479">Metal-binding</keyword>
<dbReference type="InterPro" id="IPR054722">
    <property type="entry name" value="PolX-like_BBD"/>
</dbReference>
<feature type="compositionally biased region" description="Gly residues" evidence="6">
    <location>
        <begin position="266"/>
        <end position="286"/>
    </location>
</feature>
<feature type="region of interest" description="Disordered" evidence="6">
    <location>
        <begin position="224"/>
        <end position="286"/>
    </location>
</feature>
<accession>A0A2Z6PCB3</accession>
<evidence type="ECO:0008006" key="11">
    <source>
        <dbReference type="Google" id="ProtNLM"/>
    </source>
</evidence>
<dbReference type="InterPro" id="IPR025724">
    <property type="entry name" value="GAG-pre-integrase_dom"/>
</dbReference>
<dbReference type="GO" id="GO:0008270">
    <property type="term" value="F:zinc ion binding"/>
    <property type="evidence" value="ECO:0007669"/>
    <property type="project" value="UniProtKB-KW"/>
</dbReference>
<dbReference type="InterPro" id="IPR036397">
    <property type="entry name" value="RNaseH_sf"/>
</dbReference>
<evidence type="ECO:0000256" key="6">
    <source>
        <dbReference type="SAM" id="MobiDB-lite"/>
    </source>
</evidence>
<dbReference type="Pfam" id="PF14223">
    <property type="entry name" value="Retrotran_gag_2"/>
    <property type="match status" value="1"/>
</dbReference>
<dbReference type="SUPFAM" id="SSF56672">
    <property type="entry name" value="DNA/RNA polymerases"/>
    <property type="match status" value="1"/>
</dbReference>
<protein>
    <recommendedName>
        <fullName evidence="11">Integrase catalytic domain-containing protein</fullName>
    </recommendedName>
</protein>
<dbReference type="Pfam" id="PF25597">
    <property type="entry name" value="SH3_retrovirus"/>
    <property type="match status" value="1"/>
</dbReference>
<sequence>MAASTSSSVPMGTYGNGAFPGNLPILNGKNYDTWCKQMKVVFGFQDVWDLVSSGVEPITESSSDVQKATFKEQKKRDHKALFIIHQCVSPDNFERVGDAQSSKEAWDNLEKAYGGATKVKKVRLQTYKRQFELLQMEEKESVGDFVTRVTKLVNLMKGCGETMNDQSVVEKILRSLTPRFDIVVAIEESKDLSNTTVEEIQGDLEASEQKLNERLEKGKNEVALQAQSNNGKKGKGKWSGNRGRGGYQNAGAKDNQETSNYNQKTGGRGGFNGNRSGRGGRGGRGGYKGFDKSNIQCYNCQKFGHFADECRGKNEAQDAEARVAKQDEGDKFEMLMVTIKDDSDYSDKWYLDSGCSTHMSGRKEWFTSLRSTQNSQVRFANNSTMAAKGMSDVSIKRKDGKYSMISNVLYIPGIKCNFLSIGQLLEKDYKIVMEHKLLNVFDTNGNLLLKAPMSKNRTFQIELNVMDHKCLMTAYSRDEWLWHYRMGHLNFKDLTLMQMKNYVTGLPAMNAPDEIFEECVHSKQPRGSFRKYVMSKTKSTLEIVYSDVCGPMQVDSIGGNKYFVSFVDDFSRKIWTYLINKKSDVLSVFKKFKSVEERQSGHKLKVLRTNGGGEYVSHDFAELCESEGIVHEVIPPYTPQQNGSAEMRNRTIMNMVRCMLKGKHLPKELWGEAIATATYILNLCPTKRLNGITPEECWSKNKPSVKHLRVFGSIAYKHVPDQSRRKLDDKAITMILVGYHSTGGYKLYDPVNKNVVVSRDVVFDEMKEWDWNMQEKKSSTSVMLEELEENTEIVPETDMRRSTRTRALPARLQECELNKDDEVINDGDLVHLAFMAELEPIDVISALKSEKWRCAMKEELDSIKSNQTWELVDLPQNKRAIDVKWVYKLKMNSKGEVTRHKARLVARGFLQKEGIDYGEVFAPVTRMETIRLVTVIANINDWPMYQMDVKSAFLNGPIEEEVFVTQPPGYELIGSLRYLCNTRPDLAYSVGIVSRFMDKPKSSHLIAVKRILRYVKGTIDYGVFFPANDRKNECKLMGYTDSNWCGDVEDRKSTAGYIFYFGEAPISWCSKKEPVVALSSCEAEYIAASLRTCQAIWLRNLIEEISLVKCNTVTLKVDNVSAINLAKNPIAHGRSKHIEMRFHYLREQVNNENLTLEYCKSDEQVADLFTKAVAVQVFQKLRGQMGMETVANMN</sequence>
<name>A0A2Z6PCB3_TRISU</name>
<dbReference type="InterPro" id="IPR036875">
    <property type="entry name" value="Znf_CCHC_sf"/>
</dbReference>
<dbReference type="Pfam" id="PF22936">
    <property type="entry name" value="Pol_BBD"/>
    <property type="match status" value="1"/>
</dbReference>
<keyword evidence="5" id="KW-0862">Zinc</keyword>
<dbReference type="GO" id="GO:0004190">
    <property type="term" value="F:aspartic-type endopeptidase activity"/>
    <property type="evidence" value="ECO:0007669"/>
    <property type="project" value="UniProtKB-KW"/>
</dbReference>
<reference evidence="10" key="1">
    <citation type="journal article" date="2017" name="Front. Plant Sci.">
        <title>Climate Clever Clovers: New Paradigm to Reduce the Environmental Footprint of Ruminants by Breeding Low Methanogenic Forages Utilizing Haplotype Variation.</title>
        <authorList>
            <person name="Kaur P."/>
            <person name="Appels R."/>
            <person name="Bayer P.E."/>
            <person name="Keeble-Gagnere G."/>
            <person name="Wang J."/>
            <person name="Hirakawa H."/>
            <person name="Shirasawa K."/>
            <person name="Vercoe P."/>
            <person name="Stefanova K."/>
            <person name="Durmic Z."/>
            <person name="Nichols P."/>
            <person name="Revell C."/>
            <person name="Isobe S.N."/>
            <person name="Edwards D."/>
            <person name="Erskine W."/>
        </authorList>
    </citation>
    <scope>NUCLEOTIDE SEQUENCE [LARGE SCALE GENOMIC DNA]</scope>
    <source>
        <strain evidence="10">cv. Daliak</strain>
    </source>
</reference>
<dbReference type="InterPro" id="IPR057670">
    <property type="entry name" value="SH3_retrovirus"/>
</dbReference>
<dbReference type="Gene3D" id="3.30.420.10">
    <property type="entry name" value="Ribonuclease H-like superfamily/Ribonuclease H"/>
    <property type="match status" value="1"/>
</dbReference>
<keyword evidence="4" id="KW-0378">Hydrolase</keyword>
<dbReference type="Pfam" id="PF13976">
    <property type="entry name" value="gag_pre-integrs"/>
    <property type="match status" value="1"/>
</dbReference>
<evidence type="ECO:0000256" key="1">
    <source>
        <dbReference type="ARBA" id="ARBA00022670"/>
    </source>
</evidence>
<evidence type="ECO:0000256" key="5">
    <source>
        <dbReference type="PROSITE-ProRule" id="PRU00047"/>
    </source>
</evidence>
<evidence type="ECO:0000256" key="2">
    <source>
        <dbReference type="ARBA" id="ARBA00022723"/>
    </source>
</evidence>
<dbReference type="PANTHER" id="PTHR42648:SF18">
    <property type="entry name" value="RETROTRANSPOSON, UNCLASSIFIED-LIKE PROTEIN"/>
    <property type="match status" value="1"/>
</dbReference>
<dbReference type="GO" id="GO:0006508">
    <property type="term" value="P:proteolysis"/>
    <property type="evidence" value="ECO:0007669"/>
    <property type="project" value="UniProtKB-KW"/>
</dbReference>